<evidence type="ECO:0000313" key="1">
    <source>
        <dbReference type="EMBL" id="KAG2225539.1"/>
    </source>
</evidence>
<protein>
    <submittedName>
        <fullName evidence="1">Uncharacterized protein</fullName>
    </submittedName>
</protein>
<dbReference type="Proteomes" id="UP000646827">
    <property type="component" value="Unassembled WGS sequence"/>
</dbReference>
<comment type="caution">
    <text evidence="1">The sequence shown here is derived from an EMBL/GenBank/DDBJ whole genome shotgun (WGS) entry which is preliminary data.</text>
</comment>
<accession>A0A8H7S8C7</accession>
<dbReference type="EMBL" id="JAEPRB010000027">
    <property type="protein sequence ID" value="KAG2225539.1"/>
    <property type="molecule type" value="Genomic_DNA"/>
</dbReference>
<keyword evidence="2" id="KW-1185">Reference proteome</keyword>
<proteinExistence type="predicted"/>
<gene>
    <name evidence="1" type="ORF">INT45_010366</name>
</gene>
<evidence type="ECO:0000313" key="2">
    <source>
        <dbReference type="Proteomes" id="UP000646827"/>
    </source>
</evidence>
<sequence length="201" mass="22686">MEATTFLLQKKHYILKDNIYLRAVNVKDLERVDQITSVVNSAFVTNAGWTSISSLINGDKVTPGDIKALILETIDYERTKTQLLCAFERHPTKIKNGNNTNYDDYKEKEVDNESVIGTYLIKGGRTKFPASAQRTDQLENEIGDSECYYDLYCILPSYQSQGLGGKLQRAGSLYARDVLGYESAIMWAFENRTPELLACSD</sequence>
<dbReference type="AlphaFoldDB" id="A0A8H7S8C7"/>
<dbReference type="OrthoDB" id="5689at2759"/>
<name>A0A8H7S8C7_9FUNG</name>
<reference evidence="1 2" key="1">
    <citation type="submission" date="2020-12" db="EMBL/GenBank/DDBJ databases">
        <title>Metabolic potential, ecology and presence of endohyphal bacteria is reflected in genomic diversity of Mucoromycotina.</title>
        <authorList>
            <person name="Muszewska A."/>
            <person name="Okrasinska A."/>
            <person name="Steczkiewicz K."/>
            <person name="Drgas O."/>
            <person name="Orlowska M."/>
            <person name="Perlinska-Lenart U."/>
            <person name="Aleksandrzak-Piekarczyk T."/>
            <person name="Szatraj K."/>
            <person name="Zielenkiewicz U."/>
            <person name="Pilsyk S."/>
            <person name="Malc E."/>
            <person name="Mieczkowski P."/>
            <person name="Kruszewska J.S."/>
            <person name="Biernat P."/>
            <person name="Pawlowska J."/>
        </authorList>
    </citation>
    <scope>NUCLEOTIDE SEQUENCE [LARGE SCALE GENOMIC DNA]</scope>
    <source>
        <strain evidence="1 2">CBS 142.35</strain>
    </source>
</reference>
<dbReference type="SUPFAM" id="SSF55729">
    <property type="entry name" value="Acyl-CoA N-acyltransferases (Nat)"/>
    <property type="match status" value="1"/>
</dbReference>
<organism evidence="1 2">
    <name type="scientific">Circinella minor</name>
    <dbReference type="NCBI Taxonomy" id="1195481"/>
    <lineage>
        <taxon>Eukaryota</taxon>
        <taxon>Fungi</taxon>
        <taxon>Fungi incertae sedis</taxon>
        <taxon>Mucoromycota</taxon>
        <taxon>Mucoromycotina</taxon>
        <taxon>Mucoromycetes</taxon>
        <taxon>Mucorales</taxon>
        <taxon>Lichtheimiaceae</taxon>
        <taxon>Circinella</taxon>
    </lineage>
</organism>
<dbReference type="InterPro" id="IPR016181">
    <property type="entry name" value="Acyl_CoA_acyltransferase"/>
</dbReference>